<gene>
    <name evidence="3" type="ORF">DHV72_16270</name>
</gene>
<keyword evidence="1" id="KW-0378">Hydrolase</keyword>
<dbReference type="PANTHER" id="PTHR48081:SF33">
    <property type="entry name" value="KYNURENINE FORMAMIDASE"/>
    <property type="match status" value="1"/>
</dbReference>
<dbReference type="RefSeq" id="WP_278431608.1">
    <property type="nucleotide sequence ID" value="NZ_DPSM01000022.1"/>
</dbReference>
<dbReference type="EMBL" id="DPSM01000022">
    <property type="protein sequence ID" value="HCK01553.1"/>
    <property type="molecule type" value="Genomic_DNA"/>
</dbReference>
<evidence type="ECO:0000313" key="3">
    <source>
        <dbReference type="EMBL" id="HCK01553.1"/>
    </source>
</evidence>
<dbReference type="GO" id="GO:0016787">
    <property type="term" value="F:hydrolase activity"/>
    <property type="evidence" value="ECO:0007669"/>
    <property type="project" value="UniProtKB-KW"/>
</dbReference>
<dbReference type="InterPro" id="IPR049492">
    <property type="entry name" value="BD-FAE-like_dom"/>
</dbReference>
<evidence type="ECO:0000313" key="4">
    <source>
        <dbReference type="Proteomes" id="UP000262210"/>
    </source>
</evidence>
<dbReference type="Proteomes" id="UP000262210">
    <property type="component" value="Unassembled WGS sequence"/>
</dbReference>
<name>A0A9C7QWQ9_9GAMM</name>
<reference evidence="3 4" key="1">
    <citation type="journal article" date="2018" name="Nat. Biotechnol.">
        <title>A standardized bacterial taxonomy based on genome phylogeny substantially revises the tree of life.</title>
        <authorList>
            <person name="Parks D.H."/>
            <person name="Chuvochina M."/>
            <person name="Waite D.W."/>
            <person name="Rinke C."/>
            <person name="Skarshewski A."/>
            <person name="Chaumeil P.A."/>
            <person name="Hugenholtz P."/>
        </authorList>
    </citation>
    <scope>NUCLEOTIDE SEQUENCE [LARGE SCALE GENOMIC DNA]</scope>
    <source>
        <strain evidence="3">UBA11264</strain>
    </source>
</reference>
<dbReference type="Pfam" id="PF20434">
    <property type="entry name" value="BD-FAE"/>
    <property type="match status" value="1"/>
</dbReference>
<dbReference type="PANTHER" id="PTHR48081">
    <property type="entry name" value="AB HYDROLASE SUPERFAMILY PROTEIN C4A8.06C"/>
    <property type="match status" value="1"/>
</dbReference>
<dbReference type="Gene3D" id="3.40.50.1820">
    <property type="entry name" value="alpha/beta hydrolase"/>
    <property type="match status" value="1"/>
</dbReference>
<sequence length="296" mass="32779">MKIDLMFNDLAERAVQYNARASVDDFDACMAQYSALATEAKAQTPGIYDIHYGMGAAERLDLFPAANQPSPLLVFIHGGYWHSQRKEEACSMAASFTRHGVAVVTVEYTLQPEATLAEIVREVRSAISWLYHHASQYGIDPERIFVSGSSAGGHLSGMLIADDWQHLYRVPVNVIKGALALSGLYDIRPLCDIYVNDWMRLMPEQAATLSPLFMLPDNANAPQILLDVGAHETQGFKNQTLAYYNACLEKGLNVRLLEDRHSNHFTLVNALANPDSSMFKNVMAMILSSTHGRNTA</sequence>
<proteinExistence type="predicted"/>
<comment type="caution">
    <text evidence="3">The sequence shown here is derived from an EMBL/GenBank/DDBJ whole genome shotgun (WGS) entry which is preliminary data.</text>
</comment>
<dbReference type="AlphaFoldDB" id="A0A9C7QWQ9"/>
<dbReference type="InterPro" id="IPR029058">
    <property type="entry name" value="AB_hydrolase_fold"/>
</dbReference>
<feature type="domain" description="BD-FAE-like" evidence="2">
    <location>
        <begin position="65"/>
        <end position="159"/>
    </location>
</feature>
<evidence type="ECO:0000256" key="1">
    <source>
        <dbReference type="ARBA" id="ARBA00022801"/>
    </source>
</evidence>
<organism evidence="3 4">
    <name type="scientific">Serratia grimesii</name>
    <dbReference type="NCBI Taxonomy" id="82995"/>
    <lineage>
        <taxon>Bacteria</taxon>
        <taxon>Pseudomonadati</taxon>
        <taxon>Pseudomonadota</taxon>
        <taxon>Gammaproteobacteria</taxon>
        <taxon>Enterobacterales</taxon>
        <taxon>Yersiniaceae</taxon>
        <taxon>Serratia</taxon>
    </lineage>
</organism>
<dbReference type="SUPFAM" id="SSF53474">
    <property type="entry name" value="alpha/beta-Hydrolases"/>
    <property type="match status" value="1"/>
</dbReference>
<dbReference type="InterPro" id="IPR050300">
    <property type="entry name" value="GDXG_lipolytic_enzyme"/>
</dbReference>
<evidence type="ECO:0000259" key="2">
    <source>
        <dbReference type="Pfam" id="PF20434"/>
    </source>
</evidence>
<protein>
    <submittedName>
        <fullName evidence="3">Esterase</fullName>
    </submittedName>
</protein>
<accession>A0A9C7QWQ9</accession>